<evidence type="ECO:0000313" key="1">
    <source>
        <dbReference type="EMBL" id="HHR92166.1"/>
    </source>
</evidence>
<name>A0A7C5URG3_UNCC3</name>
<comment type="caution">
    <text evidence="1">The sequence shown here is derived from an EMBL/GenBank/DDBJ whole genome shotgun (WGS) entry which is preliminary data.</text>
</comment>
<reference evidence="1" key="1">
    <citation type="journal article" date="2020" name="mSystems">
        <title>Genome- and Community-Level Interaction Insights into Carbon Utilization and Element Cycling Functions of Hydrothermarchaeota in Hydrothermal Sediment.</title>
        <authorList>
            <person name="Zhou Z."/>
            <person name="Liu Y."/>
            <person name="Xu W."/>
            <person name="Pan J."/>
            <person name="Luo Z.H."/>
            <person name="Li M."/>
        </authorList>
    </citation>
    <scope>NUCLEOTIDE SEQUENCE [LARGE SCALE GENOMIC DNA]</scope>
    <source>
        <strain evidence="1">SpSt-1042</strain>
    </source>
</reference>
<dbReference type="Gene3D" id="1.25.40.20">
    <property type="entry name" value="Ankyrin repeat-containing domain"/>
    <property type="match status" value="1"/>
</dbReference>
<dbReference type="InterPro" id="IPR036770">
    <property type="entry name" value="Ankyrin_rpt-contain_sf"/>
</dbReference>
<protein>
    <submittedName>
        <fullName evidence="1">Uncharacterized protein</fullName>
    </submittedName>
</protein>
<proteinExistence type="predicted"/>
<gene>
    <name evidence="1" type="ORF">ENL96_01495</name>
</gene>
<sequence>MIRSGADVNAKTQRGYSVLYFAEEPLRFIEDKEAIKRQFQIIDLLKKRGAKDDASKRRNSNS</sequence>
<organism evidence="1">
    <name type="scientific">candidate division CPR3 bacterium</name>
    <dbReference type="NCBI Taxonomy" id="2268181"/>
    <lineage>
        <taxon>Bacteria</taxon>
        <taxon>Bacteria division CPR3</taxon>
    </lineage>
</organism>
<accession>A0A7C5URG3</accession>
<dbReference type="EMBL" id="DRVY01000046">
    <property type="protein sequence ID" value="HHR92166.1"/>
    <property type="molecule type" value="Genomic_DNA"/>
</dbReference>
<dbReference type="AlphaFoldDB" id="A0A7C5URG3"/>